<dbReference type="EMBL" id="CAEZYT010000010">
    <property type="protein sequence ID" value="CAB4731136.1"/>
    <property type="molecule type" value="Genomic_DNA"/>
</dbReference>
<dbReference type="GO" id="GO:0016787">
    <property type="term" value="F:hydrolase activity"/>
    <property type="evidence" value="ECO:0007669"/>
    <property type="project" value="UniProtKB-KW"/>
</dbReference>
<dbReference type="EMBL" id="CAFBOO010000006">
    <property type="protein sequence ID" value="CAB4987096.1"/>
    <property type="molecule type" value="Genomic_DNA"/>
</dbReference>
<dbReference type="Pfam" id="PF01546">
    <property type="entry name" value="Peptidase_M20"/>
    <property type="match status" value="1"/>
</dbReference>
<dbReference type="PIRSF" id="PIRSF036696">
    <property type="entry name" value="ACY-1"/>
    <property type="match status" value="1"/>
</dbReference>
<dbReference type="Gene3D" id="3.40.630.10">
    <property type="entry name" value="Zn peptidases"/>
    <property type="match status" value="1"/>
</dbReference>
<dbReference type="InterPro" id="IPR001261">
    <property type="entry name" value="ArgE/DapE_CS"/>
</dbReference>
<dbReference type="AlphaFoldDB" id="A0A6J7KNQ7"/>
<feature type="domain" description="Peptidase M20 dimerisation" evidence="6">
    <location>
        <begin position="201"/>
        <end position="335"/>
    </location>
</feature>
<organism evidence="12">
    <name type="scientific">freshwater metagenome</name>
    <dbReference type="NCBI Taxonomy" id="449393"/>
    <lineage>
        <taxon>unclassified sequences</taxon>
        <taxon>metagenomes</taxon>
        <taxon>ecological metagenomes</taxon>
    </lineage>
</organism>
<evidence type="ECO:0000256" key="2">
    <source>
        <dbReference type="ARBA" id="ARBA00006247"/>
    </source>
</evidence>
<gene>
    <name evidence="7" type="ORF">UFOPK1824_00319</name>
    <name evidence="8" type="ORF">UFOPK2340_00321</name>
    <name evidence="9" type="ORF">UFOPK2772_00335</name>
    <name evidence="10" type="ORF">UFOPK3027_00829</name>
    <name evidence="11" type="ORF">UFOPK3256_00200</name>
    <name evidence="12" type="ORF">UFOPK3827_00898</name>
    <name evidence="13" type="ORF">UFOPK3982_00846</name>
    <name evidence="14" type="ORF">UFOPK4120_00490</name>
    <name evidence="15" type="ORF">UFOPK4404_00469</name>
</gene>
<dbReference type="FunFam" id="1.10.150.900:FF:000002">
    <property type="entry name" value="M20/M25/M40 family peptidase"/>
    <property type="match status" value="1"/>
</dbReference>
<dbReference type="PANTHER" id="PTHR43808:SF8">
    <property type="entry name" value="PEPTIDASE M20 DIMERISATION DOMAIN-CONTAINING PROTEIN"/>
    <property type="match status" value="1"/>
</dbReference>
<evidence type="ECO:0000313" key="8">
    <source>
        <dbReference type="EMBL" id="CAB4669345.1"/>
    </source>
</evidence>
<evidence type="ECO:0000313" key="14">
    <source>
        <dbReference type="EMBL" id="CAB5015221.1"/>
    </source>
</evidence>
<dbReference type="EMBL" id="CAEZXC010000012">
    <property type="protein sequence ID" value="CAB4669345.1"/>
    <property type="molecule type" value="Genomic_DNA"/>
</dbReference>
<dbReference type="CDD" id="cd05675">
    <property type="entry name" value="M20_yscS_like"/>
    <property type="match status" value="1"/>
</dbReference>
<dbReference type="Gene3D" id="1.10.150.900">
    <property type="match status" value="1"/>
</dbReference>
<dbReference type="PANTHER" id="PTHR43808">
    <property type="entry name" value="ACETYLORNITHINE DEACETYLASE"/>
    <property type="match status" value="1"/>
</dbReference>
<comment type="similarity">
    <text evidence="2">Belongs to the peptidase M20A family.</text>
</comment>
<dbReference type="EMBL" id="CAEZUM010000012">
    <property type="protein sequence ID" value="CAB4595294.1"/>
    <property type="molecule type" value="Genomic_DNA"/>
</dbReference>
<dbReference type="InterPro" id="IPR002933">
    <property type="entry name" value="Peptidase_M20"/>
</dbReference>
<dbReference type="NCBIfam" id="NF005913">
    <property type="entry name" value="PRK07906.1"/>
    <property type="match status" value="1"/>
</dbReference>
<reference evidence="12" key="1">
    <citation type="submission" date="2020-05" db="EMBL/GenBank/DDBJ databases">
        <authorList>
            <person name="Chiriac C."/>
            <person name="Salcher M."/>
            <person name="Ghai R."/>
            <person name="Kavagutti S V."/>
        </authorList>
    </citation>
    <scope>NUCLEOTIDE SEQUENCE</scope>
</reference>
<evidence type="ECO:0000313" key="7">
    <source>
        <dbReference type="EMBL" id="CAB4595294.1"/>
    </source>
</evidence>
<dbReference type="InterPro" id="IPR050072">
    <property type="entry name" value="Peptidase_M20A"/>
</dbReference>
<dbReference type="SUPFAM" id="SSF53187">
    <property type="entry name" value="Zn-dependent exopeptidases"/>
    <property type="match status" value="1"/>
</dbReference>
<protein>
    <submittedName>
        <fullName evidence="12">Unannotated protein</fullName>
    </submittedName>
</protein>
<keyword evidence="3" id="KW-0479">Metal-binding</keyword>
<evidence type="ECO:0000313" key="13">
    <source>
        <dbReference type="EMBL" id="CAB4987096.1"/>
    </source>
</evidence>
<dbReference type="SUPFAM" id="SSF55031">
    <property type="entry name" value="Bacterial exopeptidase dimerisation domain"/>
    <property type="match status" value="1"/>
</dbReference>
<dbReference type="EMBL" id="CAFAAN010000006">
    <property type="protein sequence ID" value="CAB4803889.1"/>
    <property type="molecule type" value="Genomic_DNA"/>
</dbReference>
<evidence type="ECO:0000313" key="15">
    <source>
        <dbReference type="EMBL" id="CAB5071068.1"/>
    </source>
</evidence>
<evidence type="ECO:0000256" key="5">
    <source>
        <dbReference type="ARBA" id="ARBA00022833"/>
    </source>
</evidence>
<evidence type="ECO:0000256" key="3">
    <source>
        <dbReference type="ARBA" id="ARBA00022723"/>
    </source>
</evidence>
<dbReference type="Pfam" id="PF07687">
    <property type="entry name" value="M20_dimer"/>
    <property type="match status" value="1"/>
</dbReference>
<dbReference type="EMBL" id="CAFBNM010000007">
    <property type="protein sequence ID" value="CAB4956129.1"/>
    <property type="molecule type" value="Genomic_DNA"/>
</dbReference>
<evidence type="ECO:0000313" key="10">
    <source>
        <dbReference type="EMBL" id="CAB4803889.1"/>
    </source>
</evidence>
<evidence type="ECO:0000313" key="12">
    <source>
        <dbReference type="EMBL" id="CAB4956129.1"/>
    </source>
</evidence>
<comment type="cofactor">
    <cofactor evidence="1">
        <name>Zn(2+)</name>
        <dbReference type="ChEBI" id="CHEBI:29105"/>
    </cofactor>
</comment>
<keyword evidence="4" id="KW-0378">Hydrolase</keyword>
<dbReference type="EMBL" id="CAFAZW010000002">
    <property type="protein sequence ID" value="CAB4839776.1"/>
    <property type="molecule type" value="Genomic_DNA"/>
</dbReference>
<accession>A0A6J7KNQ7</accession>
<dbReference type="GO" id="GO:0046872">
    <property type="term" value="F:metal ion binding"/>
    <property type="evidence" value="ECO:0007669"/>
    <property type="project" value="UniProtKB-KW"/>
</dbReference>
<evidence type="ECO:0000259" key="6">
    <source>
        <dbReference type="Pfam" id="PF07687"/>
    </source>
</evidence>
<proteinExistence type="inferred from homology"/>
<keyword evidence="5" id="KW-0862">Zinc</keyword>
<evidence type="ECO:0000256" key="4">
    <source>
        <dbReference type="ARBA" id="ARBA00022801"/>
    </source>
</evidence>
<evidence type="ECO:0000313" key="9">
    <source>
        <dbReference type="EMBL" id="CAB4731136.1"/>
    </source>
</evidence>
<dbReference type="InterPro" id="IPR036264">
    <property type="entry name" value="Bact_exopeptidase_dim_dom"/>
</dbReference>
<name>A0A6J7KNQ7_9ZZZZ</name>
<dbReference type="InterPro" id="IPR011650">
    <property type="entry name" value="Peptidase_M20_dimer"/>
</dbReference>
<dbReference type="PROSITE" id="PS00759">
    <property type="entry name" value="ARGE_DAPE_CPG2_2"/>
    <property type="match status" value="1"/>
</dbReference>
<sequence length="440" mass="47680">MTNSKVSDLTSVEDEAIRICQELIRIPSVNYGEGKGDESAVAAYVVASLAEVGISAKIYESAPNRCNVIARIKGTDSNRPGLVVHGHIDVVPANADEWSVDPFGGLIKDGMIWGRGAVDMKNTDAMILAIVRGWARRGYKPSRDIVLAFFADEEAGMTYGSRFMSAKYPEVFAGCTEAISEVGGFSVTVADGKRMYLIEAAQKGIHWMKLTAQGRAGHGSMMNDENAITALSEAVTKIGKYEWPQRYTQTVKDLFREVARVTGKAYDEKDLRPLLKEIGSTARMIGATLQNTANPTMLQAGYKANVIPGSASAVIDGRFLPGYEEELDATIRAIVGPDIQIETISHDIALEVDFNAPLVEAMKAALLREDPEGIPVPYLMSGGTDNKALSELGIVGYGFSPLRLPADLDFMSLFHGVDERVPVDGIRFGVRVLADFLEHA</sequence>
<dbReference type="EMBL" id="CAFBQY010000004">
    <property type="protein sequence ID" value="CAB5071068.1"/>
    <property type="molecule type" value="Genomic_DNA"/>
</dbReference>
<evidence type="ECO:0000313" key="11">
    <source>
        <dbReference type="EMBL" id="CAB4839776.1"/>
    </source>
</evidence>
<evidence type="ECO:0000256" key="1">
    <source>
        <dbReference type="ARBA" id="ARBA00001947"/>
    </source>
</evidence>
<dbReference type="Gene3D" id="3.30.70.360">
    <property type="match status" value="1"/>
</dbReference>
<dbReference type="EMBL" id="CAFBPO010000004">
    <property type="protein sequence ID" value="CAB5015221.1"/>
    <property type="molecule type" value="Genomic_DNA"/>
</dbReference>